<sequence>MATNTAAWIKEKCGPFVIEEAAMPEPKANEIVLRSRAVATNPVDAAMYKMGIIIQNFPAIIGCDVAGEVIAVGSSITRFKLGDRILACVDSIAGAGAFQLYCVATEALSAKLPDNVSFTDGCVLPLGLCTAAASMFQKANLGLPLPQIDVKPLGKVLVIWGGSSSVGSSAIQMAKAAGFEVATTCSAYNVDYCKALGADYVFDYTKDSIVDDIVKNLQGKVSAGVFDAIMAADTLVKCAEIAHQLDGKKHLATVLVGPPTPQVVPEGLPEDVTVSYCWGTTIANDEVGAGLWGGWITSALANGALRGMPHAEVVGQGLEALHEACERMAKGVSAKKLVVELP</sequence>
<dbReference type="InterPro" id="IPR047122">
    <property type="entry name" value="Trans-enoyl_RdTase-like"/>
</dbReference>
<organism evidence="5 6">
    <name type="scientific">Elasticomyces elasticus</name>
    <dbReference type="NCBI Taxonomy" id="574655"/>
    <lineage>
        <taxon>Eukaryota</taxon>
        <taxon>Fungi</taxon>
        <taxon>Dikarya</taxon>
        <taxon>Ascomycota</taxon>
        <taxon>Pezizomycotina</taxon>
        <taxon>Dothideomycetes</taxon>
        <taxon>Dothideomycetidae</taxon>
        <taxon>Mycosphaerellales</taxon>
        <taxon>Teratosphaeriaceae</taxon>
        <taxon>Elasticomyces</taxon>
    </lineage>
</organism>
<dbReference type="InterPro" id="IPR011032">
    <property type="entry name" value="GroES-like_sf"/>
</dbReference>
<evidence type="ECO:0000259" key="4">
    <source>
        <dbReference type="SMART" id="SM00829"/>
    </source>
</evidence>
<dbReference type="Gene3D" id="3.40.50.720">
    <property type="entry name" value="NAD(P)-binding Rossmann-like Domain"/>
    <property type="match status" value="1"/>
</dbReference>
<dbReference type="GO" id="GO:0016651">
    <property type="term" value="F:oxidoreductase activity, acting on NAD(P)H"/>
    <property type="evidence" value="ECO:0007669"/>
    <property type="project" value="InterPro"/>
</dbReference>
<dbReference type="Proteomes" id="UP001310594">
    <property type="component" value="Unassembled WGS sequence"/>
</dbReference>
<comment type="subunit">
    <text evidence="2">Monomer.</text>
</comment>
<dbReference type="AlphaFoldDB" id="A0AAN7WFG2"/>
<feature type="domain" description="Enoyl reductase (ER)" evidence="4">
    <location>
        <begin position="14"/>
        <end position="339"/>
    </location>
</feature>
<protein>
    <recommendedName>
        <fullName evidence="4">Enoyl reductase (ER) domain-containing protein</fullName>
    </recommendedName>
</protein>
<dbReference type="Gene3D" id="3.90.180.10">
    <property type="entry name" value="Medium-chain alcohol dehydrogenases, catalytic domain"/>
    <property type="match status" value="1"/>
</dbReference>
<dbReference type="SMART" id="SM00829">
    <property type="entry name" value="PKS_ER"/>
    <property type="match status" value="1"/>
</dbReference>
<dbReference type="PANTHER" id="PTHR45348">
    <property type="entry name" value="HYPOTHETICAL OXIDOREDUCTASE (EUROFUNG)"/>
    <property type="match status" value="1"/>
</dbReference>
<dbReference type="InterPro" id="IPR020843">
    <property type="entry name" value="ER"/>
</dbReference>
<dbReference type="CDD" id="cd08249">
    <property type="entry name" value="enoyl_reductase_like"/>
    <property type="match status" value="1"/>
</dbReference>
<name>A0AAN7WFG2_9PEZI</name>
<dbReference type="SUPFAM" id="SSF50129">
    <property type="entry name" value="GroES-like"/>
    <property type="match status" value="1"/>
</dbReference>
<reference evidence="5" key="1">
    <citation type="submission" date="2023-08" db="EMBL/GenBank/DDBJ databases">
        <title>Black Yeasts Isolated from many extreme environments.</title>
        <authorList>
            <person name="Coleine C."/>
            <person name="Stajich J.E."/>
            <person name="Selbmann L."/>
        </authorList>
    </citation>
    <scope>NUCLEOTIDE SEQUENCE</scope>
    <source>
        <strain evidence="5">CCFEE 5810</strain>
    </source>
</reference>
<proteinExistence type="inferred from homology"/>
<gene>
    <name evidence="5" type="ORF">LTR97_002295</name>
</gene>
<dbReference type="InterPro" id="IPR036291">
    <property type="entry name" value="NAD(P)-bd_dom_sf"/>
</dbReference>
<comment type="similarity">
    <text evidence="1">Belongs to the zinc-containing alcohol dehydrogenase family.</text>
</comment>
<dbReference type="Pfam" id="PF08240">
    <property type="entry name" value="ADH_N"/>
    <property type="match status" value="1"/>
</dbReference>
<comment type="caution">
    <text evidence="5">The sequence shown here is derived from an EMBL/GenBank/DDBJ whole genome shotgun (WGS) entry which is preliminary data.</text>
</comment>
<evidence type="ECO:0000256" key="3">
    <source>
        <dbReference type="ARBA" id="ARBA00023002"/>
    </source>
</evidence>
<dbReference type="EMBL" id="JAVRQU010000003">
    <property type="protein sequence ID" value="KAK5705178.1"/>
    <property type="molecule type" value="Genomic_DNA"/>
</dbReference>
<dbReference type="InterPro" id="IPR013149">
    <property type="entry name" value="ADH-like_C"/>
</dbReference>
<keyword evidence="3" id="KW-0560">Oxidoreductase</keyword>
<evidence type="ECO:0000256" key="2">
    <source>
        <dbReference type="ARBA" id="ARBA00011245"/>
    </source>
</evidence>
<dbReference type="Pfam" id="PF00107">
    <property type="entry name" value="ADH_zinc_N"/>
    <property type="match status" value="1"/>
</dbReference>
<dbReference type="PANTHER" id="PTHR45348:SF2">
    <property type="entry name" value="ZINC-TYPE ALCOHOL DEHYDROGENASE-LIKE PROTEIN C2E1P3.01"/>
    <property type="match status" value="1"/>
</dbReference>
<evidence type="ECO:0000313" key="6">
    <source>
        <dbReference type="Proteomes" id="UP001310594"/>
    </source>
</evidence>
<accession>A0AAN7WFG2</accession>
<evidence type="ECO:0000256" key="1">
    <source>
        <dbReference type="ARBA" id="ARBA00008072"/>
    </source>
</evidence>
<evidence type="ECO:0000313" key="5">
    <source>
        <dbReference type="EMBL" id="KAK5705178.1"/>
    </source>
</evidence>
<dbReference type="SUPFAM" id="SSF51735">
    <property type="entry name" value="NAD(P)-binding Rossmann-fold domains"/>
    <property type="match status" value="1"/>
</dbReference>
<dbReference type="InterPro" id="IPR013154">
    <property type="entry name" value="ADH-like_N"/>
</dbReference>